<feature type="compositionally biased region" description="Polar residues" evidence="1">
    <location>
        <begin position="268"/>
        <end position="280"/>
    </location>
</feature>
<evidence type="ECO:0000313" key="3">
    <source>
        <dbReference type="Proteomes" id="UP000006753"/>
    </source>
</evidence>
<feature type="region of interest" description="Disordered" evidence="1">
    <location>
        <begin position="516"/>
        <end position="634"/>
    </location>
</feature>
<feature type="compositionally biased region" description="Acidic residues" evidence="1">
    <location>
        <begin position="605"/>
        <end position="614"/>
    </location>
</feature>
<feature type="compositionally biased region" description="Pro residues" evidence="1">
    <location>
        <begin position="249"/>
        <end position="259"/>
    </location>
</feature>
<protein>
    <submittedName>
        <fullName evidence="2">Uncharacterized protein</fullName>
    </submittedName>
</protein>
<feature type="compositionally biased region" description="Basic and acidic residues" evidence="1">
    <location>
        <begin position="529"/>
        <end position="546"/>
    </location>
</feature>
<name>K1XKJ0_MARBU</name>
<organism evidence="2 3">
    <name type="scientific">Marssonina brunnea f. sp. multigermtubi (strain MB_m1)</name>
    <name type="common">Marssonina leaf spot fungus</name>
    <dbReference type="NCBI Taxonomy" id="1072389"/>
    <lineage>
        <taxon>Eukaryota</taxon>
        <taxon>Fungi</taxon>
        <taxon>Dikarya</taxon>
        <taxon>Ascomycota</taxon>
        <taxon>Pezizomycotina</taxon>
        <taxon>Leotiomycetes</taxon>
        <taxon>Helotiales</taxon>
        <taxon>Drepanopezizaceae</taxon>
        <taxon>Drepanopeziza</taxon>
    </lineage>
</organism>
<sequence length="634" mass="71646">MSSQVSPSLDFDFDKFLAEETVETANYGNPSHISQFPEHNGVPLDYDILQYNGFPQGIDDQGWYEDLSQAGPAPRIEHQQEQEDANFDDVASNWWEAQVQGDYLATQPTNHGSSSVPINISAPVDEGLWNPLSEDIKAHVYPSSAPITRPSSVEAVGRDHLVPNPGNGVFLNPILNNFTSPSTPLGIIDAHMFPFEAELQAALQLELDNQIELEKTREIVAALETELSRRKQSEEDLLEKLQNAKSLLPVPPTPAPTPAPSGEGIKTPKNNRTHNIASTDPTKHYDPLTETPKSWGTVAFDTGRHIFRYTKYGELDPKQTFEVNQIAEFLSQHPLPNKTLTLWIQTVPADSAGRYATKTSDKCRFSNCPDPNRTIRKGDFRVAFDEDFSNRKRDPFHVAGYCHLFCLEKNFDFPQICKDYDVRPDTRELPEGKNKMAITRDHKSMAGIVTKFIRESVPWADVKGGRPEQYYGESLCFKLTMEHLEKQPRHLQGIREVRGGNTIDRHKNNLDVYVENQRRVRLEQSAGKRPAEKRPAGKKTAGERPAKRSKGKEKAKRNRDEEEGEESILDDEILQRGLKSPHKVKRLSMWLVDSSASSKRKLEAESESDDDSDGDGLSRRPFKRLRSGRRLFPV</sequence>
<dbReference type="AlphaFoldDB" id="K1XKJ0"/>
<dbReference type="InParanoid" id="K1XKJ0"/>
<dbReference type="EMBL" id="JH921428">
    <property type="protein sequence ID" value="EKD21113.1"/>
    <property type="molecule type" value="Genomic_DNA"/>
</dbReference>
<dbReference type="GeneID" id="18756161"/>
<gene>
    <name evidence="2" type="ORF">MBM_00226</name>
</gene>
<dbReference type="OrthoDB" id="5307331at2759"/>
<proteinExistence type="predicted"/>
<accession>K1XKJ0</accession>
<dbReference type="Proteomes" id="UP000006753">
    <property type="component" value="Unassembled WGS sequence"/>
</dbReference>
<feature type="compositionally biased region" description="Acidic residues" evidence="1">
    <location>
        <begin position="561"/>
        <end position="572"/>
    </location>
</feature>
<dbReference type="HOGENOM" id="CLU_431530_0_0_1"/>
<dbReference type="KEGG" id="mbe:MBM_00226"/>
<reference evidence="2 3" key="1">
    <citation type="journal article" date="2012" name="BMC Genomics">
        <title>Sequencing the genome of Marssonina brunnea reveals fungus-poplar co-evolution.</title>
        <authorList>
            <person name="Zhu S."/>
            <person name="Cao Y.-Z."/>
            <person name="Jiang C."/>
            <person name="Tan B.-Y."/>
            <person name="Wang Z."/>
            <person name="Feng S."/>
            <person name="Zhang L."/>
            <person name="Su X.-H."/>
            <person name="Brejova B."/>
            <person name="Vinar T."/>
            <person name="Xu M."/>
            <person name="Wang M.-X."/>
            <person name="Zhang S.-G."/>
            <person name="Huang M.-R."/>
            <person name="Wu R."/>
            <person name="Zhou Y."/>
        </authorList>
    </citation>
    <scope>NUCLEOTIDE SEQUENCE [LARGE SCALE GENOMIC DNA]</scope>
    <source>
        <strain evidence="2 3">MB_m1</strain>
    </source>
</reference>
<keyword evidence="3" id="KW-1185">Reference proteome</keyword>
<feature type="region of interest" description="Disordered" evidence="1">
    <location>
        <begin position="247"/>
        <end position="288"/>
    </location>
</feature>
<evidence type="ECO:0000256" key="1">
    <source>
        <dbReference type="SAM" id="MobiDB-lite"/>
    </source>
</evidence>
<feature type="compositionally biased region" description="Basic residues" evidence="1">
    <location>
        <begin position="620"/>
        <end position="634"/>
    </location>
</feature>
<feature type="compositionally biased region" description="Basic residues" evidence="1">
    <location>
        <begin position="547"/>
        <end position="557"/>
    </location>
</feature>
<evidence type="ECO:0000313" key="2">
    <source>
        <dbReference type="EMBL" id="EKD21113.1"/>
    </source>
</evidence>
<dbReference type="eggNOG" id="ENOG502SPRZ">
    <property type="taxonomic scope" value="Eukaryota"/>
</dbReference>